<name>A0A060T967_BLAAD</name>
<dbReference type="EMBL" id="HG937694">
    <property type="protein sequence ID" value="CDP37513.1"/>
    <property type="molecule type" value="Genomic_DNA"/>
</dbReference>
<protein>
    <submittedName>
        <fullName evidence="2">ARAD1D13222p</fullName>
    </submittedName>
</protein>
<reference evidence="2" key="2">
    <citation type="submission" date="2014-06" db="EMBL/GenBank/DDBJ databases">
        <title>The complete genome of Blastobotrys (Arxula) adeninivorans LS3 - a yeast of biotechnological interest.</title>
        <authorList>
            <person name="Kunze G."/>
            <person name="Gaillardin C."/>
            <person name="Czernicka M."/>
            <person name="Durrens P."/>
            <person name="Martin T."/>
            <person name="Boer E."/>
            <person name="Gabaldon T."/>
            <person name="Cruz J."/>
            <person name="Talla E."/>
            <person name="Marck C."/>
            <person name="Goffeau A."/>
            <person name="Barbe V."/>
            <person name="Baret P."/>
            <person name="Baronian K."/>
            <person name="Beier S."/>
            <person name="Bleykasten C."/>
            <person name="Bode R."/>
            <person name="Casaregola S."/>
            <person name="Despons L."/>
            <person name="Fairhead C."/>
            <person name="Giersberg M."/>
            <person name="Gierski P."/>
            <person name="Hahnel U."/>
            <person name="Hartmann A."/>
            <person name="Jankowska D."/>
            <person name="Jubin C."/>
            <person name="Jung P."/>
            <person name="Lafontaine I."/>
            <person name="Leh-Louis V."/>
            <person name="Lemaire M."/>
            <person name="Marcet-Houben M."/>
            <person name="Mascher M."/>
            <person name="Morel G."/>
            <person name="Richard G.-F."/>
            <person name="Riechen J."/>
            <person name="Sacerdot C."/>
            <person name="Sarkar A."/>
            <person name="Savel G."/>
            <person name="Schacherer J."/>
            <person name="Sherman D."/>
            <person name="Straub M.-L."/>
            <person name="Stein N."/>
            <person name="Thierry A."/>
            <person name="Trautwein-Schult A."/>
            <person name="Westhof E."/>
            <person name="Worch S."/>
            <person name="Dujon B."/>
            <person name="Souciet J.-L."/>
            <person name="Wincker P."/>
            <person name="Scholz U."/>
            <person name="Neuveglise N."/>
        </authorList>
    </citation>
    <scope>NUCLEOTIDE SEQUENCE</scope>
    <source>
        <strain evidence="2">LS3</strain>
    </source>
</reference>
<organism evidence="2">
    <name type="scientific">Blastobotrys adeninivorans</name>
    <name type="common">Yeast</name>
    <name type="synonym">Arxula adeninivorans</name>
    <dbReference type="NCBI Taxonomy" id="409370"/>
    <lineage>
        <taxon>Eukaryota</taxon>
        <taxon>Fungi</taxon>
        <taxon>Dikarya</taxon>
        <taxon>Ascomycota</taxon>
        <taxon>Saccharomycotina</taxon>
        <taxon>Dipodascomycetes</taxon>
        <taxon>Dipodascales</taxon>
        <taxon>Trichomonascaceae</taxon>
        <taxon>Blastobotrys</taxon>
    </lineage>
</organism>
<feature type="compositionally biased region" description="Polar residues" evidence="1">
    <location>
        <begin position="20"/>
        <end position="37"/>
    </location>
</feature>
<gene>
    <name evidence="2" type="ORF">GNLVRS02_ARAD1D13222g</name>
</gene>
<dbReference type="PhylomeDB" id="A0A060T967"/>
<sequence length="142" mass="16466">MADKLDQPDQPGQKEHTEQVDSTVHTDSANNNPSQPSRPKIKKRKSQSEEDFQRQAQLYQKGPVVQTPSWLLQRDYNSVDHSAKIERGYLKSAAERAFYMRDYPRAIELCDVARDQGWDQSSKDFQELEHLRNKAMEAMARS</sequence>
<evidence type="ECO:0000313" key="2">
    <source>
        <dbReference type="EMBL" id="CDP37513.1"/>
    </source>
</evidence>
<evidence type="ECO:0000256" key="1">
    <source>
        <dbReference type="SAM" id="MobiDB-lite"/>
    </source>
</evidence>
<reference evidence="2" key="1">
    <citation type="submission" date="2014-02" db="EMBL/GenBank/DDBJ databases">
        <authorList>
            <person name="Genoscope - CEA"/>
        </authorList>
    </citation>
    <scope>NUCLEOTIDE SEQUENCE</scope>
    <source>
        <strain evidence="2">LS3</strain>
    </source>
</reference>
<feature type="compositionally biased region" description="Basic and acidic residues" evidence="1">
    <location>
        <begin position="1"/>
        <end position="19"/>
    </location>
</feature>
<proteinExistence type="predicted"/>
<accession>A0A060T967</accession>
<dbReference type="AlphaFoldDB" id="A0A060T967"/>
<feature type="region of interest" description="Disordered" evidence="1">
    <location>
        <begin position="1"/>
        <end position="64"/>
    </location>
</feature>